<protein>
    <submittedName>
        <fullName evidence="6">Endonuclease III</fullName>
    </submittedName>
</protein>
<evidence type="ECO:0000256" key="2">
    <source>
        <dbReference type="ARBA" id="ARBA00022723"/>
    </source>
</evidence>
<feature type="domain" description="HhH-GPD" evidence="5">
    <location>
        <begin position="47"/>
        <end position="205"/>
    </location>
</feature>
<keyword evidence="1" id="KW-0004">4Fe-4S</keyword>
<dbReference type="Gene3D" id="1.10.1670.10">
    <property type="entry name" value="Helix-hairpin-Helix base-excision DNA repair enzymes (C-terminal)"/>
    <property type="match status" value="1"/>
</dbReference>
<keyword evidence="2" id="KW-0479">Metal-binding</keyword>
<evidence type="ECO:0000256" key="3">
    <source>
        <dbReference type="ARBA" id="ARBA00023004"/>
    </source>
</evidence>
<dbReference type="PANTHER" id="PTHR10359">
    <property type="entry name" value="A/G-SPECIFIC ADENINE GLYCOSYLASE/ENDONUCLEASE III"/>
    <property type="match status" value="1"/>
</dbReference>
<dbReference type="Pfam" id="PF00730">
    <property type="entry name" value="HhH-GPD"/>
    <property type="match status" value="1"/>
</dbReference>
<dbReference type="Proteomes" id="UP001500518">
    <property type="component" value="Unassembled WGS sequence"/>
</dbReference>
<evidence type="ECO:0000313" key="7">
    <source>
        <dbReference type="Proteomes" id="UP001500518"/>
    </source>
</evidence>
<dbReference type="CDD" id="cd00056">
    <property type="entry name" value="ENDO3c"/>
    <property type="match status" value="1"/>
</dbReference>
<organism evidence="6 7">
    <name type="scientific">Erythrobacter westpacificensis</name>
    <dbReference type="NCBI Taxonomy" id="1055231"/>
    <lineage>
        <taxon>Bacteria</taxon>
        <taxon>Pseudomonadati</taxon>
        <taxon>Pseudomonadota</taxon>
        <taxon>Alphaproteobacteria</taxon>
        <taxon>Sphingomonadales</taxon>
        <taxon>Erythrobacteraceae</taxon>
        <taxon>Erythrobacter/Porphyrobacter group</taxon>
        <taxon>Erythrobacter</taxon>
    </lineage>
</organism>
<evidence type="ECO:0000313" key="6">
    <source>
        <dbReference type="EMBL" id="GAA5055420.1"/>
    </source>
</evidence>
<keyword evidence="7" id="KW-1185">Reference proteome</keyword>
<keyword evidence="6" id="KW-0255">Endonuclease</keyword>
<dbReference type="SMART" id="SM00478">
    <property type="entry name" value="ENDO3c"/>
    <property type="match status" value="1"/>
</dbReference>
<keyword evidence="4" id="KW-0411">Iron-sulfur</keyword>
<dbReference type="Gene3D" id="1.10.340.30">
    <property type="entry name" value="Hypothetical protein, domain 2"/>
    <property type="match status" value="1"/>
</dbReference>
<proteinExistence type="predicted"/>
<dbReference type="RefSeq" id="WP_346032874.1">
    <property type="nucleotide sequence ID" value="NZ_BAABHV010000010.1"/>
</dbReference>
<gene>
    <name evidence="6" type="ORF">GCM10023208_19280</name>
</gene>
<comment type="caution">
    <text evidence="6">The sequence shown here is derived from an EMBL/GenBank/DDBJ whole genome shotgun (WGS) entry which is preliminary data.</text>
</comment>
<dbReference type="InterPro" id="IPR003265">
    <property type="entry name" value="HhH-GPD_domain"/>
</dbReference>
<dbReference type="InterPro" id="IPR023170">
    <property type="entry name" value="HhH_base_excis_C"/>
</dbReference>
<accession>A0ABP9KFV6</accession>
<dbReference type="GO" id="GO:0004519">
    <property type="term" value="F:endonuclease activity"/>
    <property type="evidence" value="ECO:0007669"/>
    <property type="project" value="UniProtKB-KW"/>
</dbReference>
<evidence type="ECO:0000259" key="5">
    <source>
        <dbReference type="SMART" id="SM00478"/>
    </source>
</evidence>
<keyword evidence="6" id="KW-0378">Hydrolase</keyword>
<reference evidence="7" key="1">
    <citation type="journal article" date="2019" name="Int. J. Syst. Evol. Microbiol.">
        <title>The Global Catalogue of Microorganisms (GCM) 10K type strain sequencing project: providing services to taxonomists for standard genome sequencing and annotation.</title>
        <authorList>
            <consortium name="The Broad Institute Genomics Platform"/>
            <consortium name="The Broad Institute Genome Sequencing Center for Infectious Disease"/>
            <person name="Wu L."/>
            <person name="Ma J."/>
        </authorList>
    </citation>
    <scope>NUCLEOTIDE SEQUENCE [LARGE SCALE GENOMIC DNA]</scope>
    <source>
        <strain evidence="7">JCM 18014</strain>
    </source>
</reference>
<evidence type="ECO:0000256" key="1">
    <source>
        <dbReference type="ARBA" id="ARBA00022485"/>
    </source>
</evidence>
<dbReference type="PIRSF" id="PIRSF001435">
    <property type="entry name" value="Nth"/>
    <property type="match status" value="1"/>
</dbReference>
<keyword evidence="6" id="KW-0540">Nuclease</keyword>
<name>A0ABP9KFV6_9SPHN</name>
<keyword evidence="3" id="KW-0408">Iron</keyword>
<dbReference type="EMBL" id="BAABHV010000010">
    <property type="protein sequence ID" value="GAA5055420.1"/>
    <property type="molecule type" value="Genomic_DNA"/>
</dbReference>
<evidence type="ECO:0000256" key="4">
    <source>
        <dbReference type="ARBA" id="ARBA00023014"/>
    </source>
</evidence>
<dbReference type="InterPro" id="IPR011257">
    <property type="entry name" value="DNA_glycosylase"/>
</dbReference>
<dbReference type="SUPFAM" id="SSF48150">
    <property type="entry name" value="DNA-glycosylase"/>
    <property type="match status" value="1"/>
</dbReference>
<sequence>MELPLGPDPRCERLARIHAALIGAFGHIERVDERRRDPVWTLVQGVIGAQTKTAVSNASTDALLARFGSWEAVARAEAGDLQALLRNQTFPSVATERLKACLLAIMEERGAVDMRHLSNLPDEEAMAWLEALPGVGRKIAAGVMNTSMFARRQLVIDGHHRRVMQRAGLVPPRADTARTYAALMPILPEEWNAADIDEHHLLVKRLGQVHCRPARPQCEACPIRARCDTGTGKVPVR</sequence>